<feature type="compositionally biased region" description="Basic and acidic residues" evidence="1">
    <location>
        <begin position="520"/>
        <end position="554"/>
    </location>
</feature>
<dbReference type="InterPro" id="IPR051176">
    <property type="entry name" value="Cent_Immune-Sig_Mod"/>
</dbReference>
<evidence type="ECO:0000259" key="3">
    <source>
        <dbReference type="PROSITE" id="PS50006"/>
    </source>
</evidence>
<feature type="domain" description="FHA" evidence="3">
    <location>
        <begin position="190"/>
        <end position="248"/>
    </location>
</feature>
<dbReference type="SMART" id="SM00240">
    <property type="entry name" value="FHA"/>
    <property type="match status" value="1"/>
</dbReference>
<keyword evidence="2" id="KW-1133">Transmembrane helix</keyword>
<accession>A0AAJ0D5D4</accession>
<feature type="compositionally biased region" description="Basic and acidic residues" evidence="1">
    <location>
        <begin position="563"/>
        <end position="616"/>
    </location>
</feature>
<feature type="region of interest" description="Disordered" evidence="1">
    <location>
        <begin position="399"/>
        <end position="450"/>
    </location>
</feature>
<proteinExistence type="predicted"/>
<dbReference type="InterPro" id="IPR008984">
    <property type="entry name" value="SMAD_FHA_dom_sf"/>
</dbReference>
<dbReference type="Gene3D" id="2.60.200.20">
    <property type="match status" value="1"/>
</dbReference>
<protein>
    <recommendedName>
        <fullName evidence="3">FHA domain-containing protein</fullName>
    </recommendedName>
</protein>
<evidence type="ECO:0000256" key="1">
    <source>
        <dbReference type="SAM" id="MobiDB-lite"/>
    </source>
</evidence>
<feature type="compositionally biased region" description="Low complexity" evidence="1">
    <location>
        <begin position="48"/>
        <end position="76"/>
    </location>
</feature>
<evidence type="ECO:0000256" key="2">
    <source>
        <dbReference type="SAM" id="Phobius"/>
    </source>
</evidence>
<dbReference type="GO" id="GO:0005737">
    <property type="term" value="C:cytoplasm"/>
    <property type="evidence" value="ECO:0007669"/>
    <property type="project" value="TreeGrafter"/>
</dbReference>
<dbReference type="Proteomes" id="UP001271007">
    <property type="component" value="Unassembled WGS sequence"/>
</dbReference>
<keyword evidence="2" id="KW-0812">Transmembrane</keyword>
<dbReference type="InterPro" id="IPR000253">
    <property type="entry name" value="FHA_dom"/>
</dbReference>
<feature type="region of interest" description="Disordered" evidence="1">
    <location>
        <begin position="1"/>
        <end position="86"/>
    </location>
</feature>
<dbReference type="EMBL" id="JAWDJX010000101">
    <property type="protein sequence ID" value="KAK3046300.1"/>
    <property type="molecule type" value="Genomic_DNA"/>
</dbReference>
<sequence length="747" mass="80799">MTAVAPPLSFQPSTRMGWTSNGNGFGAMNPDEVTRMFSPGPRKTVQRQNSSSSLASNASSTSTATVVAPPVQTTTNGNTPMAPPEAGSWVVRKKQTRGLWPPGKAEPATGISAARTQAVSSATSGPPAASGLSAIQAPLIPSQQMASNTQQPNGIRGTPPQPPPVILHLMPLNNTFERKTITVPYYPDVLRIGRQTNQKTLPTPLNGFFDSKVLSRQHAEIWAERDTGLVFIRDVKSSNGTFVNGERLSPENRESEPRQLAEGNLLELGIDIVSEDQKTVVHHKVSSKVEHAGYFGQTAISMNDPLHFGELDPSNGGQMVNGTGPLRRNGSQGAMAGNRALGQGAGAMGQAQPQGLHMRNWLNPISMEHIVKKLNAELKYAEQQSKDLDRAKQAIEAMLAGKPEAQTKELKEKSSSEKSGPSPIKSKTDLKAHFSEPPAPPPSAPLPEKPDVARALADPMIQTLLRRSDTARPGTGSEAISPTKVDHSSDILKLCEELKLAKGELTNQNQRMQTLETELAQERTARESAEERAQRLEDSERRDSPREGESRNDAQDGPPDLRVQLDRLRASMDEMKQQMESFRLRAETSEAERDSARKSLAEMVEQKRSENAERTSSRSPNGAKRSPSKHSSPTTSTDTASKFSEPNGHALVPSRTLMPSNDTTSSSLLSRAGIEEGRPISPEQAQLLTQLLTQEVLKSNTATGPDSGGTMARSYHAHEMISAAAVVLVGCLVMGWMNGWQPVKVDR</sequence>
<gene>
    <name evidence="4" type="ORF">LTR09_012208</name>
</gene>
<name>A0AAJ0D5D4_9PEZI</name>
<feature type="region of interest" description="Disordered" evidence="1">
    <location>
        <begin position="505"/>
        <end position="667"/>
    </location>
</feature>
<keyword evidence="5" id="KW-1185">Reference proteome</keyword>
<feature type="transmembrane region" description="Helical" evidence="2">
    <location>
        <begin position="720"/>
        <end position="740"/>
    </location>
</feature>
<evidence type="ECO:0000313" key="4">
    <source>
        <dbReference type="EMBL" id="KAK3046300.1"/>
    </source>
</evidence>
<reference evidence="4" key="1">
    <citation type="submission" date="2023-04" db="EMBL/GenBank/DDBJ databases">
        <title>Black Yeasts Isolated from many extreme environments.</title>
        <authorList>
            <person name="Coleine C."/>
            <person name="Stajich J.E."/>
            <person name="Selbmann L."/>
        </authorList>
    </citation>
    <scope>NUCLEOTIDE SEQUENCE</scope>
    <source>
        <strain evidence="4">CCFEE 5312</strain>
    </source>
</reference>
<dbReference type="SUPFAM" id="SSF49879">
    <property type="entry name" value="SMAD/FHA domain"/>
    <property type="match status" value="1"/>
</dbReference>
<dbReference type="AlphaFoldDB" id="A0AAJ0D5D4"/>
<keyword evidence="2" id="KW-0472">Membrane</keyword>
<feature type="compositionally biased region" description="Polar residues" evidence="1">
    <location>
        <begin position="10"/>
        <end position="22"/>
    </location>
</feature>
<feature type="compositionally biased region" description="Polar residues" evidence="1">
    <location>
        <begin position="505"/>
        <end position="516"/>
    </location>
</feature>
<organism evidence="4 5">
    <name type="scientific">Extremus antarcticus</name>
    <dbReference type="NCBI Taxonomy" id="702011"/>
    <lineage>
        <taxon>Eukaryota</taxon>
        <taxon>Fungi</taxon>
        <taxon>Dikarya</taxon>
        <taxon>Ascomycota</taxon>
        <taxon>Pezizomycotina</taxon>
        <taxon>Dothideomycetes</taxon>
        <taxon>Dothideomycetidae</taxon>
        <taxon>Mycosphaerellales</taxon>
        <taxon>Extremaceae</taxon>
        <taxon>Extremus</taxon>
    </lineage>
</organism>
<dbReference type="PANTHER" id="PTHR15715:SF46">
    <property type="entry name" value="TO VACUOLE TARGETING VPS64, PUTATIVE (AFU_ORTHOLOGUE AFUA_2G02420)-RELATED"/>
    <property type="match status" value="1"/>
</dbReference>
<feature type="compositionally biased region" description="Pro residues" evidence="1">
    <location>
        <begin position="437"/>
        <end position="447"/>
    </location>
</feature>
<dbReference type="Pfam" id="PF00498">
    <property type="entry name" value="FHA"/>
    <property type="match status" value="1"/>
</dbReference>
<feature type="compositionally biased region" description="Polar residues" evidence="1">
    <location>
        <begin position="657"/>
        <end position="667"/>
    </location>
</feature>
<dbReference type="PROSITE" id="PS50006">
    <property type="entry name" value="FHA_DOMAIN"/>
    <property type="match status" value="1"/>
</dbReference>
<feature type="compositionally biased region" description="Low complexity" evidence="1">
    <location>
        <begin position="629"/>
        <end position="639"/>
    </location>
</feature>
<feature type="compositionally biased region" description="Basic and acidic residues" evidence="1">
    <location>
        <begin position="405"/>
        <end position="416"/>
    </location>
</feature>
<dbReference type="PANTHER" id="PTHR15715">
    <property type="entry name" value="CENTROSOMAL PROTEIN OF 170 KDA"/>
    <property type="match status" value="1"/>
</dbReference>
<comment type="caution">
    <text evidence="4">The sequence shown here is derived from an EMBL/GenBank/DDBJ whole genome shotgun (WGS) entry which is preliminary data.</text>
</comment>
<feature type="region of interest" description="Disordered" evidence="1">
    <location>
        <begin position="464"/>
        <end position="489"/>
    </location>
</feature>
<evidence type="ECO:0000313" key="5">
    <source>
        <dbReference type="Proteomes" id="UP001271007"/>
    </source>
</evidence>